<name>A0A8J5JPI8_HOMAM</name>
<dbReference type="Proteomes" id="UP000747542">
    <property type="component" value="Unassembled WGS sequence"/>
</dbReference>
<gene>
    <name evidence="3" type="ORF">Hamer_G024882</name>
</gene>
<feature type="region of interest" description="Disordered" evidence="1">
    <location>
        <begin position="133"/>
        <end position="171"/>
    </location>
</feature>
<feature type="compositionally biased region" description="Polar residues" evidence="1">
    <location>
        <begin position="133"/>
        <end position="147"/>
    </location>
</feature>
<dbReference type="AlphaFoldDB" id="A0A8J5JPI8"/>
<evidence type="ECO:0008006" key="5">
    <source>
        <dbReference type="Google" id="ProtNLM"/>
    </source>
</evidence>
<keyword evidence="4" id="KW-1185">Reference proteome</keyword>
<protein>
    <recommendedName>
        <fullName evidence="5">Secreted protein</fullName>
    </recommendedName>
</protein>
<sequence>MKHVMSSSVVVVVVVLAVVAAVVAEPSYPKTTNLLPQDPVRHPLPDAVPAGASVHNCLQTADRPHPLPTKPSTKLYSLVTKYSDPIRSRIRHSDRLQDRGPVCNSGQDPIPDLIPNTTVYKTQYTPKYVTTTQGMCTRPSTRPQSGPSVRDLSSKTQQTYKTVRPKPSYGH</sequence>
<keyword evidence="2" id="KW-0732">Signal</keyword>
<feature type="signal peptide" evidence="2">
    <location>
        <begin position="1"/>
        <end position="24"/>
    </location>
</feature>
<proteinExistence type="predicted"/>
<dbReference type="EMBL" id="JAHLQT010027973">
    <property type="protein sequence ID" value="KAG7162257.1"/>
    <property type="molecule type" value="Genomic_DNA"/>
</dbReference>
<evidence type="ECO:0000256" key="2">
    <source>
        <dbReference type="SAM" id="SignalP"/>
    </source>
</evidence>
<evidence type="ECO:0000313" key="4">
    <source>
        <dbReference type="Proteomes" id="UP000747542"/>
    </source>
</evidence>
<accession>A0A8J5JPI8</accession>
<organism evidence="3 4">
    <name type="scientific">Homarus americanus</name>
    <name type="common">American lobster</name>
    <dbReference type="NCBI Taxonomy" id="6706"/>
    <lineage>
        <taxon>Eukaryota</taxon>
        <taxon>Metazoa</taxon>
        <taxon>Ecdysozoa</taxon>
        <taxon>Arthropoda</taxon>
        <taxon>Crustacea</taxon>
        <taxon>Multicrustacea</taxon>
        <taxon>Malacostraca</taxon>
        <taxon>Eumalacostraca</taxon>
        <taxon>Eucarida</taxon>
        <taxon>Decapoda</taxon>
        <taxon>Pleocyemata</taxon>
        <taxon>Astacidea</taxon>
        <taxon>Nephropoidea</taxon>
        <taxon>Nephropidae</taxon>
        <taxon>Homarus</taxon>
    </lineage>
</organism>
<comment type="caution">
    <text evidence="3">The sequence shown here is derived from an EMBL/GenBank/DDBJ whole genome shotgun (WGS) entry which is preliminary data.</text>
</comment>
<feature type="chain" id="PRO_5035224929" description="Secreted protein" evidence="2">
    <location>
        <begin position="25"/>
        <end position="171"/>
    </location>
</feature>
<evidence type="ECO:0000256" key="1">
    <source>
        <dbReference type="SAM" id="MobiDB-lite"/>
    </source>
</evidence>
<reference evidence="3" key="1">
    <citation type="journal article" date="2021" name="Sci. Adv.">
        <title>The American lobster genome reveals insights on longevity, neural, and immune adaptations.</title>
        <authorList>
            <person name="Polinski J.M."/>
            <person name="Zimin A.V."/>
            <person name="Clark K.F."/>
            <person name="Kohn A.B."/>
            <person name="Sadowski N."/>
            <person name="Timp W."/>
            <person name="Ptitsyn A."/>
            <person name="Khanna P."/>
            <person name="Romanova D.Y."/>
            <person name="Williams P."/>
            <person name="Greenwood S.J."/>
            <person name="Moroz L.L."/>
            <person name="Walt D.R."/>
            <person name="Bodnar A.G."/>
        </authorList>
    </citation>
    <scope>NUCLEOTIDE SEQUENCE</scope>
    <source>
        <strain evidence="3">GMGI-L3</strain>
    </source>
</reference>
<evidence type="ECO:0000313" key="3">
    <source>
        <dbReference type="EMBL" id="KAG7162257.1"/>
    </source>
</evidence>